<keyword evidence="7" id="KW-0539">Nucleus</keyword>
<keyword evidence="6" id="KW-0653">Protein transport</keyword>
<dbReference type="InterPro" id="IPR057672">
    <property type="entry name" value="TPR_IPO4/5"/>
</dbReference>
<evidence type="ECO:0000256" key="6">
    <source>
        <dbReference type="ARBA" id="ARBA00022927"/>
    </source>
</evidence>
<dbReference type="PANTHER" id="PTHR10527">
    <property type="entry name" value="IMPORTIN BETA"/>
    <property type="match status" value="1"/>
</dbReference>
<dbReference type="InterPro" id="IPR016024">
    <property type="entry name" value="ARM-type_fold"/>
</dbReference>
<dbReference type="InterPro" id="IPR041653">
    <property type="entry name" value="Importin_rep_4"/>
</dbReference>
<sequence>MAELVEVLKALLSADNAIRSAAEKRYDESKQQMPSATVAALVQVLSTAQCEVAVREQAAVLLRQCLGKVRDEGSLWKRLGGDAERAQVRAQLLQLIEHEADDKVRRKVADCVQSLANQIIDIEEKARPANCEAWPELMPFLMRVICDTSRPAQLRADCLWVVKEASVSVWQVLVAGGQQTAQVVKACLADGSEAVRANGACMYCQLVSDLSEKGDRRAFTPFVPEVFQVLAGLAQLPDPKHVQAVLTTMQATAEVADIFKDHLGPHVLPVLCPIAKSHKENGARKLALEVLLCILENKTKMVLKTQGAASAILDIIFTFLMELDDDVEDWAVQDEDEAEAEENYAFGQEAINRLCTYAATAEAFDGVLQLLRPAIAQLLQQANWKGHVAGLAALAQSCEHIDDEATAEQMLTAVHMQLQSSHVRARYCAWGALQQFCIDQEDAMSSDKLGSVLLPEFIKGFDDKCTRVAAACMEAFHYFGEKTERETLEPFVQPLMGSLGARLQGQSSKLQREAITCIAVIAGQIEDGLAQYYAPLMPVLKQIISATLHKAEERKLLGKTFECISLLANVVGREAFRPDAEVIMQAMVQACTVPNLPKDDPVQEYVMAAAERLCSTLKEEFLPIVPHLLPGILAKCKLAPKEYDSSKDNLDDENPNLSLAITQGDDGEVKVLVVNTAELEDLGNALECMQTFAEKLGAHFTPFLAQTAQALLPVFDFNMSEQIRDAAFETWGHLLNCARKGQQASMLQELVQELLKRILPKLEKGDSDLEAQKVRADGVKVCLDRAGPGILGPAEVKHICQVALRIISESLARREQKPQGKSAPAAPAAEEDDKSSASGSEEEEELRTAACHMIIVLMEHHPAHFTAEGLPLLLQMGVAPHWDSFLPRVLQNMGHECPGLKGMAFYAASAAAKLQAFAPHAQATAQKAVESIQQARGQGKKKSAKPLQAAADNALSALVQVLLNHKAVIAAAEQQLWSTWLAGMPCQEDEQEGQRNNKILLMLMQQQHAHVVGEGWQNAPRLLSLLADAYKTDMCEAETSAAIAQMLLGMDDARLQQCAAALTEKQQKKLLRIRREAQTFAATA</sequence>
<accession>A0ABN9VK01</accession>
<evidence type="ECO:0000256" key="8">
    <source>
        <dbReference type="SAM" id="MobiDB-lite"/>
    </source>
</evidence>
<feature type="domain" description="IPO4/5-like TPR repeats" evidence="9">
    <location>
        <begin position="101"/>
        <end position="253"/>
    </location>
</feature>
<gene>
    <name evidence="10" type="ORF">PCOR1329_LOCUS58014</name>
</gene>
<keyword evidence="4" id="KW-0963">Cytoplasm</keyword>
<evidence type="ECO:0000256" key="4">
    <source>
        <dbReference type="ARBA" id="ARBA00022490"/>
    </source>
</evidence>
<proteinExistence type="predicted"/>
<evidence type="ECO:0000256" key="3">
    <source>
        <dbReference type="ARBA" id="ARBA00022448"/>
    </source>
</evidence>
<dbReference type="Pfam" id="PF25780">
    <property type="entry name" value="TPR_IPO5"/>
    <property type="match status" value="1"/>
</dbReference>
<name>A0ABN9VK01_9DINO</name>
<protein>
    <recommendedName>
        <fullName evidence="9">IPO4/5-like TPR repeats domain-containing protein</fullName>
    </recommendedName>
</protein>
<dbReference type="InterPro" id="IPR040122">
    <property type="entry name" value="Importin_beta"/>
</dbReference>
<dbReference type="InterPro" id="IPR011989">
    <property type="entry name" value="ARM-like"/>
</dbReference>
<evidence type="ECO:0000313" key="10">
    <source>
        <dbReference type="EMBL" id="CAK0872594.1"/>
    </source>
</evidence>
<evidence type="ECO:0000256" key="2">
    <source>
        <dbReference type="ARBA" id="ARBA00004496"/>
    </source>
</evidence>
<dbReference type="EMBL" id="CAUYUJ010017179">
    <property type="protein sequence ID" value="CAK0872594.1"/>
    <property type="molecule type" value="Genomic_DNA"/>
</dbReference>
<evidence type="ECO:0000259" key="9">
    <source>
        <dbReference type="Pfam" id="PF25780"/>
    </source>
</evidence>
<feature type="region of interest" description="Disordered" evidence="8">
    <location>
        <begin position="813"/>
        <end position="843"/>
    </location>
</feature>
<dbReference type="Gene3D" id="1.25.10.10">
    <property type="entry name" value="Leucine-rich Repeat Variant"/>
    <property type="match status" value="1"/>
</dbReference>
<evidence type="ECO:0000256" key="5">
    <source>
        <dbReference type="ARBA" id="ARBA00022737"/>
    </source>
</evidence>
<evidence type="ECO:0000256" key="1">
    <source>
        <dbReference type="ARBA" id="ARBA00004123"/>
    </source>
</evidence>
<dbReference type="Proteomes" id="UP001189429">
    <property type="component" value="Unassembled WGS sequence"/>
</dbReference>
<comment type="caution">
    <text evidence="10">The sequence shown here is derived from an EMBL/GenBank/DDBJ whole genome shotgun (WGS) entry which is preliminary data.</text>
</comment>
<comment type="subcellular location">
    <subcellularLocation>
        <location evidence="2">Cytoplasm</location>
    </subcellularLocation>
    <subcellularLocation>
        <location evidence="1">Nucleus</location>
    </subcellularLocation>
</comment>
<organism evidence="10 11">
    <name type="scientific">Prorocentrum cordatum</name>
    <dbReference type="NCBI Taxonomy" id="2364126"/>
    <lineage>
        <taxon>Eukaryota</taxon>
        <taxon>Sar</taxon>
        <taxon>Alveolata</taxon>
        <taxon>Dinophyceae</taxon>
        <taxon>Prorocentrales</taxon>
        <taxon>Prorocentraceae</taxon>
        <taxon>Prorocentrum</taxon>
    </lineage>
</organism>
<keyword evidence="5" id="KW-0677">Repeat</keyword>
<dbReference type="SUPFAM" id="SSF48371">
    <property type="entry name" value="ARM repeat"/>
    <property type="match status" value="2"/>
</dbReference>
<evidence type="ECO:0000313" key="11">
    <source>
        <dbReference type="Proteomes" id="UP001189429"/>
    </source>
</evidence>
<reference evidence="10" key="1">
    <citation type="submission" date="2023-10" db="EMBL/GenBank/DDBJ databases">
        <authorList>
            <person name="Chen Y."/>
            <person name="Shah S."/>
            <person name="Dougan E. K."/>
            <person name="Thang M."/>
            <person name="Chan C."/>
        </authorList>
    </citation>
    <scope>NUCLEOTIDE SEQUENCE [LARGE SCALE GENOMIC DNA]</scope>
</reference>
<evidence type="ECO:0000256" key="7">
    <source>
        <dbReference type="ARBA" id="ARBA00023242"/>
    </source>
</evidence>
<keyword evidence="11" id="KW-1185">Reference proteome</keyword>
<dbReference type="Pfam" id="PF18808">
    <property type="entry name" value="Importin_rep_4"/>
    <property type="match status" value="1"/>
</dbReference>
<keyword evidence="3" id="KW-0813">Transport</keyword>